<dbReference type="STRING" id="1118202.SAMN05443429_10869"/>
<name>A0A1M6G699_9FLAO</name>
<dbReference type="PROSITE" id="PS50935">
    <property type="entry name" value="SSB"/>
    <property type="match status" value="1"/>
</dbReference>
<dbReference type="AlphaFoldDB" id="A0A1M6G699"/>
<feature type="compositionally biased region" description="Polar residues" evidence="3">
    <location>
        <begin position="126"/>
        <end position="139"/>
    </location>
</feature>
<organism evidence="4 5">
    <name type="scientific">Cruoricaptor ignavus</name>
    <dbReference type="NCBI Taxonomy" id="1118202"/>
    <lineage>
        <taxon>Bacteria</taxon>
        <taxon>Pseudomonadati</taxon>
        <taxon>Bacteroidota</taxon>
        <taxon>Flavobacteriia</taxon>
        <taxon>Flavobacteriales</taxon>
        <taxon>Weeksellaceae</taxon>
        <taxon>Cruoricaptor</taxon>
    </lineage>
</organism>
<dbReference type="GO" id="GO:0003697">
    <property type="term" value="F:single-stranded DNA binding"/>
    <property type="evidence" value="ECO:0007669"/>
    <property type="project" value="InterPro"/>
</dbReference>
<dbReference type="SUPFAM" id="SSF50249">
    <property type="entry name" value="Nucleic acid-binding proteins"/>
    <property type="match status" value="1"/>
</dbReference>
<sequence>MNRAVFYFYPHFYPHFSYICIPHDNYMLNIIAAGNLTKDANAREVISDKGNSFAVQFTIAINEKYGDKENATFLPCTYWTKSDKIVQYLTKGKAVILHIDWYSNTEKDGRYWQDFRVRKLEFQKGSTPSESATVKNSAQDLLDDEDDDLPF</sequence>
<evidence type="ECO:0000256" key="1">
    <source>
        <dbReference type="ARBA" id="ARBA00023125"/>
    </source>
</evidence>
<evidence type="ECO:0000256" key="3">
    <source>
        <dbReference type="SAM" id="MobiDB-lite"/>
    </source>
</evidence>
<dbReference type="EMBL" id="FQYI01000008">
    <property type="protein sequence ID" value="SHJ05317.1"/>
    <property type="molecule type" value="Genomic_DNA"/>
</dbReference>
<protein>
    <submittedName>
        <fullName evidence="4">Single-strand binding protein family protein</fullName>
    </submittedName>
</protein>
<keyword evidence="5" id="KW-1185">Reference proteome</keyword>
<evidence type="ECO:0000256" key="2">
    <source>
        <dbReference type="PROSITE-ProRule" id="PRU00252"/>
    </source>
</evidence>
<feature type="region of interest" description="Disordered" evidence="3">
    <location>
        <begin position="126"/>
        <end position="151"/>
    </location>
</feature>
<dbReference type="InterPro" id="IPR000424">
    <property type="entry name" value="Primosome_PriB/ssb"/>
</dbReference>
<dbReference type="InterPro" id="IPR012340">
    <property type="entry name" value="NA-bd_OB-fold"/>
</dbReference>
<dbReference type="Proteomes" id="UP000184335">
    <property type="component" value="Unassembled WGS sequence"/>
</dbReference>
<keyword evidence="1 2" id="KW-0238">DNA-binding</keyword>
<proteinExistence type="predicted"/>
<gene>
    <name evidence="4" type="ORF">SAMN05443429_10869</name>
</gene>
<evidence type="ECO:0000313" key="5">
    <source>
        <dbReference type="Proteomes" id="UP000184335"/>
    </source>
</evidence>
<reference evidence="4 5" key="1">
    <citation type="submission" date="2016-11" db="EMBL/GenBank/DDBJ databases">
        <authorList>
            <person name="Jaros S."/>
            <person name="Januszkiewicz K."/>
            <person name="Wedrychowicz H."/>
        </authorList>
    </citation>
    <scope>NUCLEOTIDE SEQUENCE [LARGE SCALE GENOMIC DNA]</scope>
    <source>
        <strain evidence="4 5">DSM 25479</strain>
    </source>
</reference>
<evidence type="ECO:0000313" key="4">
    <source>
        <dbReference type="EMBL" id="SHJ05317.1"/>
    </source>
</evidence>
<feature type="compositionally biased region" description="Acidic residues" evidence="3">
    <location>
        <begin position="141"/>
        <end position="151"/>
    </location>
</feature>
<dbReference type="Gene3D" id="2.40.50.140">
    <property type="entry name" value="Nucleic acid-binding proteins"/>
    <property type="match status" value="1"/>
</dbReference>
<dbReference type="Pfam" id="PF00436">
    <property type="entry name" value="SSB"/>
    <property type="match status" value="1"/>
</dbReference>
<dbReference type="CDD" id="cd04496">
    <property type="entry name" value="SSB_OBF"/>
    <property type="match status" value="1"/>
</dbReference>
<accession>A0A1M6G699</accession>